<comment type="caution">
    <text evidence="2">The sequence shown here is derived from an EMBL/GenBank/DDBJ whole genome shotgun (WGS) entry which is preliminary data.</text>
</comment>
<dbReference type="EMBL" id="JBHTCH010000005">
    <property type="protein sequence ID" value="MFC7360025.1"/>
    <property type="molecule type" value="Genomic_DNA"/>
</dbReference>
<name>A0ABW2N1Y4_9ACTN</name>
<dbReference type="Proteomes" id="UP001596524">
    <property type="component" value="Unassembled WGS sequence"/>
</dbReference>
<feature type="transmembrane region" description="Helical" evidence="1">
    <location>
        <begin position="207"/>
        <end position="227"/>
    </location>
</feature>
<evidence type="ECO:0000256" key="1">
    <source>
        <dbReference type="SAM" id="Phobius"/>
    </source>
</evidence>
<evidence type="ECO:0000313" key="3">
    <source>
        <dbReference type="Proteomes" id="UP001596524"/>
    </source>
</evidence>
<keyword evidence="1" id="KW-1133">Transmembrane helix</keyword>
<feature type="transmembrane region" description="Helical" evidence="1">
    <location>
        <begin position="173"/>
        <end position="195"/>
    </location>
</feature>
<dbReference type="RefSeq" id="WP_255890715.1">
    <property type="nucleotide sequence ID" value="NZ_JAFMZM010000003.1"/>
</dbReference>
<keyword evidence="1" id="KW-0472">Membrane</keyword>
<accession>A0ABW2N1Y4</accession>
<organism evidence="2 3">
    <name type="scientific">Nocardioides astragali</name>
    <dbReference type="NCBI Taxonomy" id="1776736"/>
    <lineage>
        <taxon>Bacteria</taxon>
        <taxon>Bacillati</taxon>
        <taxon>Actinomycetota</taxon>
        <taxon>Actinomycetes</taxon>
        <taxon>Propionibacteriales</taxon>
        <taxon>Nocardioidaceae</taxon>
        <taxon>Nocardioides</taxon>
    </lineage>
</organism>
<feature type="transmembrane region" description="Helical" evidence="1">
    <location>
        <begin position="79"/>
        <end position="100"/>
    </location>
</feature>
<protein>
    <submittedName>
        <fullName evidence="2">Uncharacterized protein</fullName>
    </submittedName>
</protein>
<keyword evidence="1" id="KW-0812">Transmembrane</keyword>
<proteinExistence type="predicted"/>
<sequence length="235" mass="23805">MGQREGSHGGYRFMALRINALGCLLLLTPVVLWSAVLSMAALLVAVSWSGTVGARSANAWASARARGLSGRASASLAGWWRAAAVLVLAVTSTVLTAAALRQFSPMGDWLGGPGIARPVVGALSLIVGGAIPGIAAVVVSARSDVLEGVDAREDELSPQGRAREGRAGGQRAAALLAAVALGAVNVVVLTSVTPLGEWLREGTGQTVAAVAVLAFAFATPAAAVWYANRTGDALR</sequence>
<gene>
    <name evidence="2" type="ORF">ACFQO6_07055</name>
</gene>
<reference evidence="3" key="1">
    <citation type="journal article" date="2019" name="Int. J. Syst. Evol. Microbiol.">
        <title>The Global Catalogue of Microorganisms (GCM) 10K type strain sequencing project: providing services to taxonomists for standard genome sequencing and annotation.</title>
        <authorList>
            <consortium name="The Broad Institute Genomics Platform"/>
            <consortium name="The Broad Institute Genome Sequencing Center for Infectious Disease"/>
            <person name="Wu L."/>
            <person name="Ma J."/>
        </authorList>
    </citation>
    <scope>NUCLEOTIDE SEQUENCE [LARGE SCALE GENOMIC DNA]</scope>
    <source>
        <strain evidence="3">FCH27</strain>
    </source>
</reference>
<evidence type="ECO:0000313" key="2">
    <source>
        <dbReference type="EMBL" id="MFC7360025.1"/>
    </source>
</evidence>
<feature type="transmembrane region" description="Helical" evidence="1">
    <location>
        <begin position="21"/>
        <end position="48"/>
    </location>
</feature>
<keyword evidence="3" id="KW-1185">Reference proteome</keyword>